<reference evidence="3" key="1">
    <citation type="journal article" date="2019" name="Int. J. Syst. Evol. Microbiol.">
        <title>The Global Catalogue of Microorganisms (GCM) 10K type strain sequencing project: providing services to taxonomists for standard genome sequencing and annotation.</title>
        <authorList>
            <consortium name="The Broad Institute Genomics Platform"/>
            <consortium name="The Broad Institute Genome Sequencing Center for Infectious Disease"/>
            <person name="Wu L."/>
            <person name="Ma J."/>
        </authorList>
    </citation>
    <scope>NUCLEOTIDE SEQUENCE [LARGE SCALE GENOMIC DNA]</scope>
    <source>
        <strain evidence="3">KCTC 42964</strain>
    </source>
</reference>
<proteinExistence type="predicted"/>
<evidence type="ECO:0000256" key="1">
    <source>
        <dbReference type="SAM" id="MobiDB-lite"/>
    </source>
</evidence>
<keyword evidence="3" id="KW-1185">Reference proteome</keyword>
<evidence type="ECO:0000313" key="3">
    <source>
        <dbReference type="Proteomes" id="UP001595528"/>
    </source>
</evidence>
<feature type="region of interest" description="Disordered" evidence="1">
    <location>
        <begin position="58"/>
        <end position="87"/>
    </location>
</feature>
<dbReference type="EMBL" id="JBHRTR010000054">
    <property type="protein sequence ID" value="MFC3231121.1"/>
    <property type="molecule type" value="Genomic_DNA"/>
</dbReference>
<dbReference type="RefSeq" id="WP_379906586.1">
    <property type="nucleotide sequence ID" value="NZ_JBHRTR010000054.1"/>
</dbReference>
<evidence type="ECO:0000313" key="2">
    <source>
        <dbReference type="EMBL" id="MFC3231121.1"/>
    </source>
</evidence>
<gene>
    <name evidence="2" type="ORF">ACFOGJ_27990</name>
</gene>
<organism evidence="2 3">
    <name type="scientific">Marinibaculum pumilum</name>
    <dbReference type="NCBI Taxonomy" id="1766165"/>
    <lineage>
        <taxon>Bacteria</taxon>
        <taxon>Pseudomonadati</taxon>
        <taxon>Pseudomonadota</taxon>
        <taxon>Alphaproteobacteria</taxon>
        <taxon>Rhodospirillales</taxon>
        <taxon>Rhodospirillaceae</taxon>
        <taxon>Marinibaculum</taxon>
    </lineage>
</organism>
<feature type="compositionally biased region" description="Low complexity" evidence="1">
    <location>
        <begin position="65"/>
        <end position="75"/>
    </location>
</feature>
<sequence>MTGSMVSYDLPIKISQTRGGFSIAVALNDQVVVSRQISRADLVQLQVVLAEILNDRQGARGAGGDRAPAPQGRPADQNDDFLFDIDT</sequence>
<accession>A0ABV7L8W5</accession>
<feature type="compositionally biased region" description="Acidic residues" evidence="1">
    <location>
        <begin position="77"/>
        <end position="87"/>
    </location>
</feature>
<protein>
    <submittedName>
        <fullName evidence="2">Uncharacterized protein</fullName>
    </submittedName>
</protein>
<dbReference type="Proteomes" id="UP001595528">
    <property type="component" value="Unassembled WGS sequence"/>
</dbReference>
<name>A0ABV7L8W5_9PROT</name>
<comment type="caution">
    <text evidence="2">The sequence shown here is derived from an EMBL/GenBank/DDBJ whole genome shotgun (WGS) entry which is preliminary data.</text>
</comment>